<protein>
    <submittedName>
        <fullName evidence="2">Uncharacterized protein</fullName>
    </submittedName>
</protein>
<dbReference type="Proteomes" id="UP000734854">
    <property type="component" value="Unassembled WGS sequence"/>
</dbReference>
<evidence type="ECO:0000256" key="1">
    <source>
        <dbReference type="SAM" id="MobiDB-lite"/>
    </source>
</evidence>
<comment type="caution">
    <text evidence="2">The sequence shown here is derived from an EMBL/GenBank/DDBJ whole genome shotgun (WGS) entry which is preliminary data.</text>
</comment>
<organism evidence="2 3">
    <name type="scientific">Zingiber officinale</name>
    <name type="common">Ginger</name>
    <name type="synonym">Amomum zingiber</name>
    <dbReference type="NCBI Taxonomy" id="94328"/>
    <lineage>
        <taxon>Eukaryota</taxon>
        <taxon>Viridiplantae</taxon>
        <taxon>Streptophyta</taxon>
        <taxon>Embryophyta</taxon>
        <taxon>Tracheophyta</taxon>
        <taxon>Spermatophyta</taxon>
        <taxon>Magnoliopsida</taxon>
        <taxon>Liliopsida</taxon>
        <taxon>Zingiberales</taxon>
        <taxon>Zingiberaceae</taxon>
        <taxon>Zingiber</taxon>
    </lineage>
</organism>
<proteinExistence type="predicted"/>
<gene>
    <name evidence="2" type="ORF">ZIOFF_057895</name>
</gene>
<evidence type="ECO:0000313" key="3">
    <source>
        <dbReference type="Proteomes" id="UP000734854"/>
    </source>
</evidence>
<dbReference type="EMBL" id="JACMSC010000016">
    <property type="protein sequence ID" value="KAG6481299.1"/>
    <property type="molecule type" value="Genomic_DNA"/>
</dbReference>
<feature type="region of interest" description="Disordered" evidence="1">
    <location>
        <begin position="93"/>
        <end position="120"/>
    </location>
</feature>
<sequence length="120" mass="13346">MFMKPFGCLANMQEDQSKPAAMASPKRASSRFLGYWGKSKKQVAQVEQMVEDDPKKIKGPIRVKLVLSKKEAAQLLAMYVRGQEEMADKLVGALESKKNSRRSGSGSGSWRPRLESIPES</sequence>
<evidence type="ECO:0000313" key="2">
    <source>
        <dbReference type="EMBL" id="KAG6481299.1"/>
    </source>
</evidence>
<feature type="compositionally biased region" description="Low complexity" evidence="1">
    <location>
        <begin position="102"/>
        <end position="111"/>
    </location>
</feature>
<dbReference type="AlphaFoldDB" id="A0A8J5FD50"/>
<accession>A0A8J5FD50</accession>
<keyword evidence="3" id="KW-1185">Reference proteome</keyword>
<reference evidence="2 3" key="1">
    <citation type="submission" date="2020-08" db="EMBL/GenBank/DDBJ databases">
        <title>Plant Genome Project.</title>
        <authorList>
            <person name="Zhang R.-G."/>
        </authorList>
    </citation>
    <scope>NUCLEOTIDE SEQUENCE [LARGE SCALE GENOMIC DNA]</scope>
    <source>
        <tissue evidence="2">Rhizome</tissue>
    </source>
</reference>
<name>A0A8J5FD50_ZINOF</name>